<gene>
    <name evidence="2" type="ORF">OH76DRAFT_668456</name>
</gene>
<evidence type="ECO:0000313" key="2">
    <source>
        <dbReference type="EMBL" id="RDX48344.1"/>
    </source>
</evidence>
<feature type="compositionally biased region" description="Basic and acidic residues" evidence="1">
    <location>
        <begin position="58"/>
        <end position="75"/>
    </location>
</feature>
<feature type="compositionally biased region" description="Basic residues" evidence="1">
    <location>
        <begin position="154"/>
        <end position="165"/>
    </location>
</feature>
<evidence type="ECO:0000256" key="1">
    <source>
        <dbReference type="SAM" id="MobiDB-lite"/>
    </source>
</evidence>
<dbReference type="AlphaFoldDB" id="A0A371D724"/>
<evidence type="ECO:0000313" key="3">
    <source>
        <dbReference type="Proteomes" id="UP000256964"/>
    </source>
</evidence>
<dbReference type="EMBL" id="KZ857412">
    <property type="protein sequence ID" value="RDX48344.1"/>
    <property type="molecule type" value="Genomic_DNA"/>
</dbReference>
<organism evidence="2 3">
    <name type="scientific">Lentinus brumalis</name>
    <dbReference type="NCBI Taxonomy" id="2498619"/>
    <lineage>
        <taxon>Eukaryota</taxon>
        <taxon>Fungi</taxon>
        <taxon>Dikarya</taxon>
        <taxon>Basidiomycota</taxon>
        <taxon>Agaricomycotina</taxon>
        <taxon>Agaricomycetes</taxon>
        <taxon>Polyporales</taxon>
        <taxon>Polyporaceae</taxon>
        <taxon>Lentinus</taxon>
    </lineage>
</organism>
<protein>
    <submittedName>
        <fullName evidence="2">Uncharacterized protein</fullName>
    </submittedName>
</protein>
<keyword evidence="3" id="KW-1185">Reference proteome</keyword>
<feature type="region of interest" description="Disordered" evidence="1">
    <location>
        <begin position="1"/>
        <end position="20"/>
    </location>
</feature>
<feature type="compositionally biased region" description="Polar residues" evidence="1">
    <location>
        <begin position="135"/>
        <end position="144"/>
    </location>
</feature>
<feature type="region of interest" description="Disordered" evidence="1">
    <location>
        <begin position="117"/>
        <end position="165"/>
    </location>
</feature>
<dbReference type="Proteomes" id="UP000256964">
    <property type="component" value="Unassembled WGS sequence"/>
</dbReference>
<reference evidence="2 3" key="1">
    <citation type="journal article" date="2018" name="Biotechnol. Biofuels">
        <title>Integrative visual omics of the white-rot fungus Polyporus brumalis exposes the biotechnological potential of its oxidative enzymes for delignifying raw plant biomass.</title>
        <authorList>
            <person name="Miyauchi S."/>
            <person name="Rancon A."/>
            <person name="Drula E."/>
            <person name="Hage H."/>
            <person name="Chaduli D."/>
            <person name="Favel A."/>
            <person name="Grisel S."/>
            <person name="Henrissat B."/>
            <person name="Herpoel-Gimbert I."/>
            <person name="Ruiz-Duenas F.J."/>
            <person name="Chevret D."/>
            <person name="Hainaut M."/>
            <person name="Lin J."/>
            <person name="Wang M."/>
            <person name="Pangilinan J."/>
            <person name="Lipzen A."/>
            <person name="Lesage-Meessen L."/>
            <person name="Navarro D."/>
            <person name="Riley R."/>
            <person name="Grigoriev I.V."/>
            <person name="Zhou S."/>
            <person name="Raouche S."/>
            <person name="Rosso M.N."/>
        </authorList>
    </citation>
    <scope>NUCLEOTIDE SEQUENCE [LARGE SCALE GENOMIC DNA]</scope>
    <source>
        <strain evidence="2 3">BRFM 1820</strain>
    </source>
</reference>
<name>A0A371D724_9APHY</name>
<sequence>MTERDGHPRTGPPLTWDARPAISEIAQVPACIEFGPSTELARRLRAAYGLAGKRRARSPTEREPGHETREMRTVIEDSSGVPAALAAPVAVSTLTESATRPPCAAMARGRCQVAVANEPLATEPGEPSRAPSPPTQAVSDSLQIGSRLHAQAAHCRRRRRRAPNN</sequence>
<accession>A0A371D724</accession>
<feature type="region of interest" description="Disordered" evidence="1">
    <location>
        <begin position="51"/>
        <end position="79"/>
    </location>
</feature>
<proteinExistence type="predicted"/>